<sequence length="94" mass="10068">PPGYEFSVKRFRCDFNAVMQFFDDVSAFPSGFMNALQTLGNFPVSLTSYLPCGGNTYGPKTKARAEALLAEGVTGQDWQALVSDAKAAGHTGQV</sequence>
<feature type="non-terminal residue" evidence="1">
    <location>
        <position position="1"/>
    </location>
</feature>
<reference evidence="1" key="1">
    <citation type="journal article" date="2014" name="Front. Microbiol.">
        <title>High frequency of phylogenetically diverse reductive dehalogenase-homologous genes in deep subseafloor sedimentary metagenomes.</title>
        <authorList>
            <person name="Kawai M."/>
            <person name="Futagami T."/>
            <person name="Toyoda A."/>
            <person name="Takaki Y."/>
            <person name="Nishi S."/>
            <person name="Hori S."/>
            <person name="Arai W."/>
            <person name="Tsubouchi T."/>
            <person name="Morono Y."/>
            <person name="Uchiyama I."/>
            <person name="Ito T."/>
            <person name="Fujiyama A."/>
            <person name="Inagaki F."/>
            <person name="Takami H."/>
        </authorList>
    </citation>
    <scope>NUCLEOTIDE SEQUENCE</scope>
    <source>
        <strain evidence="1">Expedition CK06-06</strain>
    </source>
</reference>
<comment type="caution">
    <text evidence="1">The sequence shown here is derived from an EMBL/GenBank/DDBJ whole genome shotgun (WGS) entry which is preliminary data.</text>
</comment>
<evidence type="ECO:0000313" key="1">
    <source>
        <dbReference type="EMBL" id="GAG47227.1"/>
    </source>
</evidence>
<name>X0YJC3_9ZZZZ</name>
<proteinExistence type="predicted"/>
<protein>
    <submittedName>
        <fullName evidence="1">Uncharacterized protein</fullName>
    </submittedName>
</protein>
<dbReference type="EMBL" id="BARS01055599">
    <property type="protein sequence ID" value="GAG47227.1"/>
    <property type="molecule type" value="Genomic_DNA"/>
</dbReference>
<gene>
    <name evidence="1" type="ORF">S01H1_82059</name>
</gene>
<accession>X0YJC3</accession>
<organism evidence="1">
    <name type="scientific">marine sediment metagenome</name>
    <dbReference type="NCBI Taxonomy" id="412755"/>
    <lineage>
        <taxon>unclassified sequences</taxon>
        <taxon>metagenomes</taxon>
        <taxon>ecological metagenomes</taxon>
    </lineage>
</organism>
<dbReference type="AlphaFoldDB" id="X0YJC3"/>